<evidence type="ECO:0000313" key="3">
    <source>
        <dbReference type="Proteomes" id="UP000004994"/>
    </source>
</evidence>
<feature type="domain" description="APO" evidence="1">
    <location>
        <begin position="119"/>
        <end position="152"/>
    </location>
</feature>
<reference evidence="2" key="1">
    <citation type="journal article" date="2012" name="Nature">
        <title>The tomato genome sequence provides insights into fleshy fruit evolution.</title>
        <authorList>
            <consortium name="Tomato Genome Consortium"/>
        </authorList>
    </citation>
    <scope>NUCLEOTIDE SEQUENCE [LARGE SCALE GENOMIC DNA]</scope>
    <source>
        <strain evidence="2">cv. Heinz 1706</strain>
    </source>
</reference>
<dbReference type="Gramene" id="Solyc05g024135.1.1">
    <property type="protein sequence ID" value="Solyc05g024135.1.1"/>
    <property type="gene ID" value="Solyc05g024135.1"/>
</dbReference>
<evidence type="ECO:0000259" key="1">
    <source>
        <dbReference type="Pfam" id="PF05634"/>
    </source>
</evidence>
<organism evidence="2">
    <name type="scientific">Solanum lycopersicum</name>
    <name type="common">Tomato</name>
    <name type="synonym">Lycopersicon esculentum</name>
    <dbReference type="NCBI Taxonomy" id="4081"/>
    <lineage>
        <taxon>Eukaryota</taxon>
        <taxon>Viridiplantae</taxon>
        <taxon>Streptophyta</taxon>
        <taxon>Embryophyta</taxon>
        <taxon>Tracheophyta</taxon>
        <taxon>Spermatophyta</taxon>
        <taxon>Magnoliopsida</taxon>
        <taxon>eudicotyledons</taxon>
        <taxon>Gunneridae</taxon>
        <taxon>Pentapetalae</taxon>
        <taxon>asterids</taxon>
        <taxon>lamiids</taxon>
        <taxon>Solanales</taxon>
        <taxon>Solanaceae</taxon>
        <taxon>Solanoideae</taxon>
        <taxon>Solaneae</taxon>
        <taxon>Solanum</taxon>
        <taxon>Solanum subgen. Lycopersicon</taxon>
    </lineage>
</organism>
<evidence type="ECO:0000313" key="2">
    <source>
        <dbReference type="EnsemblPlants" id="Solyc05g024135.1.1"/>
    </source>
</evidence>
<reference evidence="2" key="2">
    <citation type="submission" date="2019-01" db="UniProtKB">
        <authorList>
            <consortium name="EnsemblPlants"/>
        </authorList>
    </citation>
    <scope>IDENTIFICATION</scope>
    <source>
        <strain evidence="2">cv. Heinz 1706</strain>
    </source>
</reference>
<name>A0A3Q7HBV7_SOLLC</name>
<dbReference type="GO" id="GO:0003723">
    <property type="term" value="F:RNA binding"/>
    <property type="evidence" value="ECO:0007669"/>
    <property type="project" value="InterPro"/>
</dbReference>
<sequence>MDYGIIDWAGSIDDMKSTSGYAFLFGSSICSWLSEKQSAVAQSTAEAEYVSASKATSQAIWLRRIFEDIETILVDGRTIHASNTLEDTTVHALRHLAQIMVVGKIRYGGSRNFIVLGCSMKKGTIDDVLSPIESYHMNDPSGTRIKQETELQQIITIICTREQKASQGTTDGEVFDSRKLQEDEVMEALKYVCRLIPHKYKPVIRLDIVLRENPSKRGICKIASIQKDLFQAQSYIKLASQDKIQSWDMVSFTYTQTCCKTSSVWLENNSISSLLTPGHRWIIILGWFKFYGIHLSEIDEVGHCSVGMLLNIENPRRWLVCNELYHVHQ</sequence>
<dbReference type="CDD" id="cd09272">
    <property type="entry name" value="RNase_HI_RT_Ty1"/>
    <property type="match status" value="1"/>
</dbReference>
<dbReference type="AlphaFoldDB" id="A0A3Q7HBV7"/>
<dbReference type="Proteomes" id="UP000004994">
    <property type="component" value="Chromosome 5"/>
</dbReference>
<keyword evidence="3" id="KW-1185">Reference proteome</keyword>
<dbReference type="EnsemblPlants" id="Solyc05g024135.1.1">
    <property type="protein sequence ID" value="Solyc05g024135.1.1"/>
    <property type="gene ID" value="Solyc05g024135.1"/>
</dbReference>
<dbReference type="PANTHER" id="PTHR11439">
    <property type="entry name" value="GAG-POL-RELATED RETROTRANSPOSON"/>
    <property type="match status" value="1"/>
</dbReference>
<dbReference type="InParanoid" id="A0A3Q7HBV7"/>
<dbReference type="PANTHER" id="PTHR11439:SF502">
    <property type="entry name" value="SECRETED RXLR EFFECTOR PROTEIN 161-LIKE"/>
    <property type="match status" value="1"/>
</dbReference>
<dbReference type="InterPro" id="IPR023342">
    <property type="entry name" value="APO_dom"/>
</dbReference>
<protein>
    <recommendedName>
        <fullName evidence="1">APO domain-containing protein</fullName>
    </recommendedName>
</protein>
<dbReference type="Pfam" id="PF05634">
    <property type="entry name" value="APO_RNA-bind"/>
    <property type="match status" value="1"/>
</dbReference>
<proteinExistence type="predicted"/>
<dbReference type="STRING" id="4081.A0A3Q7HBV7"/>
<accession>A0A3Q7HBV7</accession>